<dbReference type="Proteomes" id="UP000789920">
    <property type="component" value="Unassembled WGS sequence"/>
</dbReference>
<proteinExistence type="predicted"/>
<name>A0ACA9S2W4_9GLOM</name>
<comment type="caution">
    <text evidence="1">The sequence shown here is derived from an EMBL/GenBank/DDBJ whole genome shotgun (WGS) entry which is preliminary data.</text>
</comment>
<accession>A0ACA9S2W4</accession>
<protein>
    <submittedName>
        <fullName evidence="1">27439_t:CDS:1</fullName>
    </submittedName>
</protein>
<evidence type="ECO:0000313" key="2">
    <source>
        <dbReference type="Proteomes" id="UP000789920"/>
    </source>
</evidence>
<gene>
    <name evidence="1" type="ORF">RPERSI_LOCUS25694</name>
</gene>
<dbReference type="EMBL" id="CAJVQC010085589">
    <property type="protein sequence ID" value="CAG8821956.1"/>
    <property type="molecule type" value="Genomic_DNA"/>
</dbReference>
<organism evidence="1 2">
    <name type="scientific">Racocetra persica</name>
    <dbReference type="NCBI Taxonomy" id="160502"/>
    <lineage>
        <taxon>Eukaryota</taxon>
        <taxon>Fungi</taxon>
        <taxon>Fungi incertae sedis</taxon>
        <taxon>Mucoromycota</taxon>
        <taxon>Glomeromycotina</taxon>
        <taxon>Glomeromycetes</taxon>
        <taxon>Diversisporales</taxon>
        <taxon>Gigasporaceae</taxon>
        <taxon>Racocetra</taxon>
    </lineage>
</organism>
<reference evidence="1" key="1">
    <citation type="submission" date="2021-06" db="EMBL/GenBank/DDBJ databases">
        <authorList>
            <person name="Kallberg Y."/>
            <person name="Tangrot J."/>
            <person name="Rosling A."/>
        </authorList>
    </citation>
    <scope>NUCLEOTIDE SEQUENCE</scope>
    <source>
        <strain evidence="1">MA461A</strain>
    </source>
</reference>
<sequence length="116" mass="12939">MAIEEKSEVVITDHDVASYDEYEDKSIEKRIIRKLDIYLLRNAIVAGFTGKYLQSSDLEFNLAVAAHLFGIVFFEIPSSLVSKILGFHVWVPIIMVCWGVASMCQAAVTTSLQLGI</sequence>
<keyword evidence="2" id="KW-1185">Reference proteome</keyword>
<feature type="non-terminal residue" evidence="1">
    <location>
        <position position="116"/>
    </location>
</feature>
<evidence type="ECO:0000313" key="1">
    <source>
        <dbReference type="EMBL" id="CAG8821956.1"/>
    </source>
</evidence>